<evidence type="ECO:0000313" key="2">
    <source>
        <dbReference type="EMBL" id="PWA59409.1"/>
    </source>
</evidence>
<accession>A0A2U1MDS2</accession>
<name>A0A2U1MDS2_ARTAN</name>
<evidence type="ECO:0000313" key="3">
    <source>
        <dbReference type="Proteomes" id="UP000245207"/>
    </source>
</evidence>
<dbReference type="Gene3D" id="3.40.50.300">
    <property type="entry name" value="P-loop containing nucleotide triphosphate hydrolases"/>
    <property type="match status" value="1"/>
</dbReference>
<gene>
    <name evidence="2" type="ORF">CTI12_AA392890</name>
</gene>
<feature type="compositionally biased region" description="Basic and acidic residues" evidence="1">
    <location>
        <begin position="24"/>
        <end position="36"/>
    </location>
</feature>
<dbReference type="STRING" id="35608.A0A2U1MDS2"/>
<dbReference type="Proteomes" id="UP000245207">
    <property type="component" value="Unassembled WGS sequence"/>
</dbReference>
<dbReference type="PANTHER" id="PTHR48040">
    <property type="entry name" value="PLEIOTROPIC DRUG RESISTANCE PROTEIN 1-LIKE ISOFORM X1"/>
    <property type="match status" value="1"/>
</dbReference>
<dbReference type="InterPro" id="IPR027417">
    <property type="entry name" value="P-loop_NTPase"/>
</dbReference>
<comment type="caution">
    <text evidence="2">The sequence shown here is derived from an EMBL/GenBank/DDBJ whole genome shotgun (WGS) entry which is preliminary data.</text>
</comment>
<feature type="compositionally biased region" description="Polar residues" evidence="1">
    <location>
        <begin position="12"/>
        <end position="22"/>
    </location>
</feature>
<dbReference type="EMBL" id="PKPP01005629">
    <property type="protein sequence ID" value="PWA59409.1"/>
    <property type="molecule type" value="Genomic_DNA"/>
</dbReference>
<reference evidence="2 3" key="1">
    <citation type="journal article" date="2018" name="Mol. Plant">
        <title>The genome of Artemisia annua provides insight into the evolution of Asteraceae family and artemisinin biosynthesis.</title>
        <authorList>
            <person name="Shen Q."/>
            <person name="Zhang L."/>
            <person name="Liao Z."/>
            <person name="Wang S."/>
            <person name="Yan T."/>
            <person name="Shi P."/>
            <person name="Liu M."/>
            <person name="Fu X."/>
            <person name="Pan Q."/>
            <person name="Wang Y."/>
            <person name="Lv Z."/>
            <person name="Lu X."/>
            <person name="Zhang F."/>
            <person name="Jiang W."/>
            <person name="Ma Y."/>
            <person name="Chen M."/>
            <person name="Hao X."/>
            <person name="Li L."/>
            <person name="Tang Y."/>
            <person name="Lv G."/>
            <person name="Zhou Y."/>
            <person name="Sun X."/>
            <person name="Brodelius P.E."/>
            <person name="Rose J.K.C."/>
            <person name="Tang K."/>
        </authorList>
    </citation>
    <scope>NUCLEOTIDE SEQUENCE [LARGE SCALE GENOMIC DNA]</scope>
    <source>
        <strain evidence="3">cv. Huhao1</strain>
        <tissue evidence="2">Leaf</tissue>
    </source>
</reference>
<dbReference type="PANTHER" id="PTHR48040:SF13">
    <property type="entry name" value="ABC TRANSPORTER G FAMILY MEMBER 31"/>
    <property type="match status" value="1"/>
</dbReference>
<organism evidence="2 3">
    <name type="scientific">Artemisia annua</name>
    <name type="common">Sweet wormwood</name>
    <dbReference type="NCBI Taxonomy" id="35608"/>
    <lineage>
        <taxon>Eukaryota</taxon>
        <taxon>Viridiplantae</taxon>
        <taxon>Streptophyta</taxon>
        <taxon>Embryophyta</taxon>
        <taxon>Tracheophyta</taxon>
        <taxon>Spermatophyta</taxon>
        <taxon>Magnoliopsida</taxon>
        <taxon>eudicotyledons</taxon>
        <taxon>Gunneridae</taxon>
        <taxon>Pentapetalae</taxon>
        <taxon>asterids</taxon>
        <taxon>campanulids</taxon>
        <taxon>Asterales</taxon>
        <taxon>Asteraceae</taxon>
        <taxon>Asteroideae</taxon>
        <taxon>Anthemideae</taxon>
        <taxon>Artemisiinae</taxon>
        <taxon>Artemisia</taxon>
    </lineage>
</organism>
<sequence>MRDGEDDGGVLASTTRTTNKSHNSSKDTRSIHESLRTIDGSGGSIRNEKAWIQWEKAPIASRYSRGFRRGVLTALMCVCGAGKTTLLDVLAGRKTRTFGEIILGKIWLL</sequence>
<protein>
    <submittedName>
        <fullName evidence="2">Pleiotropic drug resistance protein 1</fullName>
    </submittedName>
</protein>
<proteinExistence type="predicted"/>
<evidence type="ECO:0000256" key="1">
    <source>
        <dbReference type="SAM" id="MobiDB-lite"/>
    </source>
</evidence>
<keyword evidence="3" id="KW-1185">Reference proteome</keyword>
<dbReference type="AlphaFoldDB" id="A0A2U1MDS2"/>
<feature type="region of interest" description="Disordered" evidence="1">
    <location>
        <begin position="1"/>
        <end position="43"/>
    </location>
</feature>
<dbReference type="SUPFAM" id="SSF52540">
    <property type="entry name" value="P-loop containing nucleoside triphosphate hydrolases"/>
    <property type="match status" value="1"/>
</dbReference>